<organism evidence="1">
    <name type="scientific">hydrothermal vent metagenome</name>
    <dbReference type="NCBI Taxonomy" id="652676"/>
    <lineage>
        <taxon>unclassified sequences</taxon>
        <taxon>metagenomes</taxon>
        <taxon>ecological metagenomes</taxon>
    </lineage>
</organism>
<sequence>MSGISYFQRYSQKENHATNNTMLVLRYFYNESPKKFEEIIGELTGGTVSIGVEFNQQIRGQNSVPDAQISQRPFDIFIEAKLDGALDENQLERHIK</sequence>
<dbReference type="EMBL" id="UOEO01000014">
    <property type="protein sequence ID" value="VAW14657.1"/>
    <property type="molecule type" value="Genomic_DNA"/>
</dbReference>
<accession>A0A3B0TMT0</accession>
<dbReference type="AlphaFoldDB" id="A0A3B0TMT0"/>
<gene>
    <name evidence="1" type="ORF">MNBD_ALPHA12-426</name>
</gene>
<feature type="non-terminal residue" evidence="1">
    <location>
        <position position="96"/>
    </location>
</feature>
<evidence type="ECO:0000313" key="1">
    <source>
        <dbReference type="EMBL" id="VAW14657.1"/>
    </source>
</evidence>
<reference evidence="1" key="1">
    <citation type="submission" date="2018-06" db="EMBL/GenBank/DDBJ databases">
        <authorList>
            <person name="Zhirakovskaya E."/>
        </authorList>
    </citation>
    <scope>NUCLEOTIDE SEQUENCE</scope>
</reference>
<name>A0A3B0TMT0_9ZZZZ</name>
<protein>
    <submittedName>
        <fullName evidence="1">Uncharacterized protein</fullName>
    </submittedName>
</protein>
<proteinExistence type="predicted"/>